<evidence type="ECO:0000313" key="2">
    <source>
        <dbReference type="Proteomes" id="UP001230649"/>
    </source>
</evidence>
<sequence length="458" mass="50419">MSENAITKDLSVAIVGGGMGGLAAGVALGRAGIKVDLFEQAPKFEEVGAGINLGPNTVRTLEQMGLGGEYNSVAETEASGLFFQWWDGMKIQKYGETYTKYPRSAVHRARLLEVLHRSLPPSVTVHLGVRVHSVENLVEEQKARIRYTTSQPSGSIPKLNGGASLTTSASPPHEESFDADIVVGADGIKSVLRSVLSLPSPPEAGSAAGKPSQQRYTGTYCYRALVPMKKAQELDVPEAGISALKPKMVFGPGRHLTIFPIEQGTVLNIVAFVSDRSKPKDQRTWDGPWLKKVDMDTIQADFAGWDSYPRQLLSLISEKDQIQWALHEALSPTTWRQGRITLLGDAAHASLPHNGSGASMAIEDAYVLSRLLAMPQCTKENVEQFLQVYEDVRRPRGLRQQMHACETGEMFEYATDKWGNNTDAIAKEMLNRTDWIWDYNIGNDIKDAEQLLKQRDLI</sequence>
<evidence type="ECO:0000313" key="1">
    <source>
        <dbReference type="EMBL" id="KAJ9093628.1"/>
    </source>
</evidence>
<accession>A0ACC2V3E2</accession>
<proteinExistence type="predicted"/>
<gene>
    <name evidence="1" type="ORF">QFC20_007087</name>
</gene>
<protein>
    <submittedName>
        <fullName evidence="1">Uncharacterized protein</fullName>
    </submittedName>
</protein>
<organism evidence="1 2">
    <name type="scientific">Naganishia adeliensis</name>
    <dbReference type="NCBI Taxonomy" id="92952"/>
    <lineage>
        <taxon>Eukaryota</taxon>
        <taxon>Fungi</taxon>
        <taxon>Dikarya</taxon>
        <taxon>Basidiomycota</taxon>
        <taxon>Agaricomycotina</taxon>
        <taxon>Tremellomycetes</taxon>
        <taxon>Filobasidiales</taxon>
        <taxon>Filobasidiaceae</taxon>
        <taxon>Naganishia</taxon>
    </lineage>
</organism>
<comment type="caution">
    <text evidence="1">The sequence shown here is derived from an EMBL/GenBank/DDBJ whole genome shotgun (WGS) entry which is preliminary data.</text>
</comment>
<dbReference type="Proteomes" id="UP001230649">
    <property type="component" value="Unassembled WGS sequence"/>
</dbReference>
<reference evidence="1" key="1">
    <citation type="submission" date="2023-04" db="EMBL/GenBank/DDBJ databases">
        <title>Draft Genome sequencing of Naganishia species isolated from polar environments using Oxford Nanopore Technology.</title>
        <authorList>
            <person name="Leo P."/>
            <person name="Venkateswaran K."/>
        </authorList>
    </citation>
    <scope>NUCLEOTIDE SEQUENCE</scope>
    <source>
        <strain evidence="1">MNA-CCFEE 5262</strain>
    </source>
</reference>
<keyword evidence="2" id="KW-1185">Reference proteome</keyword>
<dbReference type="EMBL" id="JASBWS010000151">
    <property type="protein sequence ID" value="KAJ9093628.1"/>
    <property type="molecule type" value="Genomic_DNA"/>
</dbReference>
<name>A0ACC2V3E2_9TREE</name>